<dbReference type="AlphaFoldDB" id="A0A238KKB1"/>
<dbReference type="Proteomes" id="UP000220836">
    <property type="component" value="Unassembled WGS sequence"/>
</dbReference>
<proteinExistence type="predicted"/>
<evidence type="ECO:0000256" key="3">
    <source>
        <dbReference type="ARBA" id="ARBA00022723"/>
    </source>
</evidence>
<dbReference type="RefSeq" id="WP_097805096.1">
    <property type="nucleotide sequence ID" value="NZ_FXYH01000009.1"/>
</dbReference>
<dbReference type="Pfam" id="PF01322">
    <property type="entry name" value="Cytochrom_C_2"/>
    <property type="match status" value="1"/>
</dbReference>
<accession>A0A238KKB1</accession>
<evidence type="ECO:0000256" key="7">
    <source>
        <dbReference type="PIRSR" id="PIRSR000027-2"/>
    </source>
</evidence>
<dbReference type="PROSITE" id="PS51009">
    <property type="entry name" value="CYTCII"/>
    <property type="match status" value="1"/>
</dbReference>
<evidence type="ECO:0000256" key="8">
    <source>
        <dbReference type="SAM" id="SignalP"/>
    </source>
</evidence>
<sequence length="145" mass="15381">MKFTKLLTVFCIGLGGAALAHGGVKNEAVMARMNLMTEIKEAMAVLGEMAKGKTPFDAQQANRASAALASHAAKMPALFETPASDPKSEARPDIWLDWPDFVAKASDMEKAATGLDTQSLDRLRAGIGALGGSCSACHKIYRIEK</sequence>
<keyword evidence="4" id="KW-0249">Electron transport</keyword>
<evidence type="ECO:0000313" key="10">
    <source>
        <dbReference type="Proteomes" id="UP000220836"/>
    </source>
</evidence>
<name>A0A238KKB1_9RHOB</name>
<dbReference type="GO" id="GO:0042597">
    <property type="term" value="C:periplasmic space"/>
    <property type="evidence" value="ECO:0007669"/>
    <property type="project" value="InterPro"/>
</dbReference>
<dbReference type="GO" id="GO:0009055">
    <property type="term" value="F:electron transfer activity"/>
    <property type="evidence" value="ECO:0007669"/>
    <property type="project" value="InterPro"/>
</dbReference>
<keyword evidence="8" id="KW-0732">Signal</keyword>
<evidence type="ECO:0000313" key="9">
    <source>
        <dbReference type="EMBL" id="SMX43191.1"/>
    </source>
</evidence>
<feature type="signal peptide" evidence="8">
    <location>
        <begin position="1"/>
        <end position="20"/>
    </location>
</feature>
<dbReference type="InterPro" id="IPR010980">
    <property type="entry name" value="Cyt_c/b562"/>
</dbReference>
<feature type="binding site" description="covalent" evidence="7">
    <location>
        <position position="134"/>
    </location>
    <ligand>
        <name>heme c</name>
        <dbReference type="ChEBI" id="CHEBI:61717"/>
    </ligand>
</feature>
<dbReference type="EMBL" id="FXYH01000009">
    <property type="protein sequence ID" value="SMX43191.1"/>
    <property type="molecule type" value="Genomic_DNA"/>
</dbReference>
<evidence type="ECO:0000256" key="6">
    <source>
        <dbReference type="PIRSR" id="PIRSR000027-1"/>
    </source>
</evidence>
<dbReference type="OrthoDB" id="7596534at2"/>
<protein>
    <submittedName>
        <fullName evidence="9">Cytochrome c-556</fullName>
    </submittedName>
</protein>
<keyword evidence="2 7" id="KW-0349">Heme</keyword>
<dbReference type="PIRSF" id="PIRSF000027">
    <property type="entry name" value="Cytc_c_prime"/>
    <property type="match status" value="1"/>
</dbReference>
<reference evidence="9 10" key="1">
    <citation type="submission" date="2017-05" db="EMBL/GenBank/DDBJ databases">
        <authorList>
            <person name="Song R."/>
            <person name="Chenine A.L."/>
            <person name="Ruprecht R.M."/>
        </authorList>
    </citation>
    <scope>NUCLEOTIDE SEQUENCE [LARGE SCALE GENOMIC DNA]</scope>
    <source>
        <strain evidence="9 10">CECT 8663</strain>
    </source>
</reference>
<dbReference type="SUPFAM" id="SSF47175">
    <property type="entry name" value="Cytochromes"/>
    <property type="match status" value="1"/>
</dbReference>
<dbReference type="GO" id="GO:0020037">
    <property type="term" value="F:heme binding"/>
    <property type="evidence" value="ECO:0007669"/>
    <property type="project" value="InterPro"/>
</dbReference>
<organism evidence="9 10">
    <name type="scientific">Pelagimonas varians</name>
    <dbReference type="NCBI Taxonomy" id="696760"/>
    <lineage>
        <taxon>Bacteria</taxon>
        <taxon>Pseudomonadati</taxon>
        <taxon>Pseudomonadota</taxon>
        <taxon>Alphaproteobacteria</taxon>
        <taxon>Rhodobacterales</taxon>
        <taxon>Roseobacteraceae</taxon>
        <taxon>Pelagimonas</taxon>
    </lineage>
</organism>
<dbReference type="GO" id="GO:0022900">
    <property type="term" value="P:electron transport chain"/>
    <property type="evidence" value="ECO:0007669"/>
    <property type="project" value="InterPro"/>
</dbReference>
<keyword evidence="5 6" id="KW-0408">Iron</keyword>
<dbReference type="InterPro" id="IPR002321">
    <property type="entry name" value="Cyt_c_II"/>
</dbReference>
<feature type="binding site" description="axial binding residue" evidence="6">
    <location>
        <position position="138"/>
    </location>
    <ligand>
        <name>heme c</name>
        <dbReference type="ChEBI" id="CHEBI:61717"/>
    </ligand>
    <ligandPart>
        <name>Fe</name>
        <dbReference type="ChEBI" id="CHEBI:18248"/>
    </ligandPart>
</feature>
<feature type="chain" id="PRO_5012172722" evidence="8">
    <location>
        <begin position="21"/>
        <end position="145"/>
    </location>
</feature>
<evidence type="ECO:0000256" key="5">
    <source>
        <dbReference type="ARBA" id="ARBA00023004"/>
    </source>
</evidence>
<keyword evidence="10" id="KW-1185">Reference proteome</keyword>
<keyword evidence="3 6" id="KW-0479">Metal-binding</keyword>
<keyword evidence="1" id="KW-0813">Transport</keyword>
<evidence type="ECO:0000256" key="1">
    <source>
        <dbReference type="ARBA" id="ARBA00022448"/>
    </source>
</evidence>
<comment type="PTM">
    <text evidence="7">Binds 1 heme group per subunit.</text>
</comment>
<evidence type="ECO:0000256" key="2">
    <source>
        <dbReference type="ARBA" id="ARBA00022617"/>
    </source>
</evidence>
<dbReference type="InterPro" id="IPR012127">
    <property type="entry name" value="Cyt_c_prime"/>
</dbReference>
<dbReference type="GO" id="GO:0005506">
    <property type="term" value="F:iron ion binding"/>
    <property type="evidence" value="ECO:0007669"/>
    <property type="project" value="InterPro"/>
</dbReference>
<feature type="binding site" description="covalent" evidence="7">
    <location>
        <position position="137"/>
    </location>
    <ligand>
        <name>heme c</name>
        <dbReference type="ChEBI" id="CHEBI:61717"/>
    </ligand>
</feature>
<dbReference type="Gene3D" id="1.20.120.10">
    <property type="entry name" value="Cytochrome c/b562"/>
    <property type="match status" value="1"/>
</dbReference>
<evidence type="ECO:0000256" key="4">
    <source>
        <dbReference type="ARBA" id="ARBA00022982"/>
    </source>
</evidence>
<gene>
    <name evidence="9" type="ORF">PEV8663_02610</name>
</gene>